<name>A0A1H4EGK4_XYLRU</name>
<evidence type="ECO:0000256" key="2">
    <source>
        <dbReference type="SAM" id="Phobius"/>
    </source>
</evidence>
<dbReference type="Gene3D" id="3.30.450.20">
    <property type="entry name" value="PAS domain"/>
    <property type="match status" value="1"/>
</dbReference>
<keyword evidence="2" id="KW-1133">Transmembrane helix</keyword>
<protein>
    <submittedName>
        <fullName evidence="3">Cache domain-containing protein</fullName>
    </submittedName>
</protein>
<reference evidence="3 4" key="1">
    <citation type="submission" date="2016-10" db="EMBL/GenBank/DDBJ databases">
        <authorList>
            <person name="de Groot N.N."/>
        </authorList>
    </citation>
    <scope>NUCLEOTIDE SEQUENCE [LARGE SCALE GENOMIC DNA]</scope>
    <source>
        <strain evidence="3 4">D31d</strain>
    </source>
</reference>
<dbReference type="AlphaFoldDB" id="A0A1H4EGK4"/>
<dbReference type="OrthoDB" id="9763484at2"/>
<dbReference type="Proteomes" id="UP000182257">
    <property type="component" value="Unassembled WGS sequence"/>
</dbReference>
<proteinExistence type="predicted"/>
<evidence type="ECO:0000256" key="1">
    <source>
        <dbReference type="SAM" id="Coils"/>
    </source>
</evidence>
<keyword evidence="2" id="KW-0812">Transmembrane</keyword>
<organism evidence="3 4">
    <name type="scientific">Xylanibacter ruminicola</name>
    <name type="common">Prevotella ruminicola</name>
    <dbReference type="NCBI Taxonomy" id="839"/>
    <lineage>
        <taxon>Bacteria</taxon>
        <taxon>Pseudomonadati</taxon>
        <taxon>Bacteroidota</taxon>
        <taxon>Bacteroidia</taxon>
        <taxon>Bacteroidales</taxon>
        <taxon>Prevotellaceae</taxon>
        <taxon>Xylanibacter</taxon>
    </lineage>
</organism>
<dbReference type="EMBL" id="FNRF01000005">
    <property type="protein sequence ID" value="SEA83710.1"/>
    <property type="molecule type" value="Genomic_DNA"/>
</dbReference>
<dbReference type="CDD" id="cd12913">
    <property type="entry name" value="PDC1_MCP_like"/>
    <property type="match status" value="1"/>
</dbReference>
<dbReference type="RefSeq" id="WP_074762010.1">
    <property type="nucleotide sequence ID" value="NZ_FNRF01000005.1"/>
</dbReference>
<keyword evidence="2" id="KW-0472">Membrane</keyword>
<evidence type="ECO:0000313" key="4">
    <source>
        <dbReference type="Proteomes" id="UP000182257"/>
    </source>
</evidence>
<keyword evidence="1" id="KW-0175">Coiled coil</keyword>
<dbReference type="Pfam" id="PF22673">
    <property type="entry name" value="MCP-like_PDC_1"/>
    <property type="match status" value="1"/>
</dbReference>
<accession>A0A1H4EGK4</accession>
<dbReference type="SUPFAM" id="SSF103190">
    <property type="entry name" value="Sensory domain-like"/>
    <property type="match status" value="1"/>
</dbReference>
<dbReference type="InterPro" id="IPR029151">
    <property type="entry name" value="Sensor-like_sf"/>
</dbReference>
<feature type="transmembrane region" description="Helical" evidence="2">
    <location>
        <begin position="218"/>
        <end position="239"/>
    </location>
</feature>
<gene>
    <name evidence="3" type="ORF">SAMN05216462_2784</name>
</gene>
<feature type="coiled-coil region" evidence="1">
    <location>
        <begin position="254"/>
        <end position="288"/>
    </location>
</feature>
<sequence>MKKYSLMLIIVAAILLEVMGATQYFLTQRGTRDELLVKAQRDMDQSQRVAMVKAEVESAVRNIHVEAERAIGDPNRYYVIATQMVKNNPHIVGAGIAFRPYYYKDRGNDGLFAPYCYDEQPDVTLKKKKTGAPQTRATLLPFDYTDREWFNKPLADGKSLWTAPYVDQGGTHIIMCTYVMPIRDKKGEAVGVFFADVPMEDVSLLSINIQEGLTQSRVILFAIQIASLFIIGIIVWLAFKAFSKYKEQVVDPEKEQLVKHNEKLRHVNRRLTERNLDLAKKLEALRSQLPDANV</sequence>
<evidence type="ECO:0000313" key="3">
    <source>
        <dbReference type="EMBL" id="SEA83710.1"/>
    </source>
</evidence>